<evidence type="ECO:0000313" key="6">
    <source>
        <dbReference type="EMBL" id="QKK80976.1"/>
    </source>
</evidence>
<dbReference type="SUPFAM" id="SSF55073">
    <property type="entry name" value="Nucleotide cyclase"/>
    <property type="match status" value="1"/>
</dbReference>
<evidence type="ECO:0000256" key="1">
    <source>
        <dbReference type="ARBA" id="ARBA00001946"/>
    </source>
</evidence>
<dbReference type="FunFam" id="3.30.70.270:FF:000001">
    <property type="entry name" value="Diguanylate cyclase domain protein"/>
    <property type="match status" value="1"/>
</dbReference>
<reference evidence="6 7" key="1">
    <citation type="submission" date="2020-06" db="EMBL/GenBank/DDBJ databases">
        <authorList>
            <person name="Voronona O.L."/>
            <person name="Aksenova E.I."/>
            <person name="Kunda M.S."/>
            <person name="Semenov A.N."/>
            <person name="Ryzhova N."/>
        </authorList>
    </citation>
    <scope>NUCLEOTIDE SEQUENCE [LARGE SCALE GENOMIC DNA]</scope>
    <source>
        <strain evidence="6 7">MPKMM3633</strain>
    </source>
</reference>
<dbReference type="InterPro" id="IPR050469">
    <property type="entry name" value="Diguanylate_Cyclase"/>
</dbReference>
<evidence type="ECO:0000313" key="7">
    <source>
        <dbReference type="Proteomes" id="UP000509371"/>
    </source>
</evidence>
<feature type="transmembrane region" description="Helical" evidence="4">
    <location>
        <begin position="287"/>
        <end position="305"/>
    </location>
</feature>
<dbReference type="Pfam" id="PF00990">
    <property type="entry name" value="GGDEF"/>
    <property type="match status" value="1"/>
</dbReference>
<organism evidence="6 7">
    <name type="scientific">Marinomonas primoryensis</name>
    <dbReference type="NCBI Taxonomy" id="178399"/>
    <lineage>
        <taxon>Bacteria</taxon>
        <taxon>Pseudomonadati</taxon>
        <taxon>Pseudomonadota</taxon>
        <taxon>Gammaproteobacteria</taxon>
        <taxon>Oceanospirillales</taxon>
        <taxon>Oceanospirillaceae</taxon>
        <taxon>Marinomonas</taxon>
    </lineage>
</organism>
<proteinExistence type="predicted"/>
<dbReference type="InterPro" id="IPR029151">
    <property type="entry name" value="Sensor-like_sf"/>
</dbReference>
<dbReference type="PANTHER" id="PTHR45138">
    <property type="entry name" value="REGULATORY COMPONENTS OF SENSORY TRANSDUCTION SYSTEM"/>
    <property type="match status" value="1"/>
</dbReference>
<evidence type="ECO:0000256" key="3">
    <source>
        <dbReference type="ARBA" id="ARBA00034247"/>
    </source>
</evidence>
<dbReference type="CDD" id="cd12912">
    <property type="entry name" value="PDC2_MCP_like"/>
    <property type="match status" value="1"/>
</dbReference>
<dbReference type="SMART" id="SM00267">
    <property type="entry name" value="GGDEF"/>
    <property type="match status" value="1"/>
</dbReference>
<protein>
    <recommendedName>
        <fullName evidence="2">diguanylate cyclase</fullName>
        <ecNumber evidence="2">2.7.7.65</ecNumber>
    </recommendedName>
</protein>
<dbReference type="CDD" id="cd01949">
    <property type="entry name" value="GGDEF"/>
    <property type="match status" value="1"/>
</dbReference>
<dbReference type="GO" id="GO:0052621">
    <property type="term" value="F:diguanylate cyclase activity"/>
    <property type="evidence" value="ECO:0007669"/>
    <property type="project" value="UniProtKB-EC"/>
</dbReference>
<dbReference type="KEGG" id="mpri:MP3633_2249"/>
<keyword evidence="4" id="KW-0812">Transmembrane</keyword>
<dbReference type="EC" id="2.7.7.65" evidence="2"/>
<sequence>MLSLRFLIVSLSLSGVLFTIGNGYYSTYQLQKNLLIDVSLESNRVYAEKLAHMTESFLENAKSQLGTGAVFVAPMLERKVIQPAELQSGLDQIRNMSQGFNSVSILDRNGVILSISPKFIGLEGSRLSDSITSNFEDSSAKFIGPITGPTGTYLSFLSHPIFSKTGEYIGDLLGTIYLHENRFLDRLLSQHGYVDGSYVYVVSPQKDLIYHPLKNRIGEKVTNNEVINRVTKGQSGSLEVVNSKGVPMVTGYAYVKESGWGIVAQSPRATVLKELDRQLWLVMKQAIPMQILILTFIVGSAYFIARPLRQLAQSTTNRDRTIKIKAWFYEAYLLKKVIRKEIDFLNDKVSRFDEDRKKDALTGLMNRRAMDELVADLVAQLTPFSVIFFDIDHFKYVNDEFGHDVGDDVLKALTRIVSQKINDEGILIRSGGEEFIVILPGKKPQHAIDLAEEIRVLVAQEVIPQIARPITISLGVSNWNHTMEEGDAFKRADLAMYESKNAGRNRVTSRFY</sequence>
<dbReference type="InterPro" id="IPR043128">
    <property type="entry name" value="Rev_trsase/Diguanyl_cyclase"/>
</dbReference>
<feature type="domain" description="GGDEF" evidence="5">
    <location>
        <begin position="382"/>
        <end position="512"/>
    </location>
</feature>
<dbReference type="Gene3D" id="3.30.70.270">
    <property type="match status" value="1"/>
</dbReference>
<dbReference type="Proteomes" id="UP000509371">
    <property type="component" value="Chromosome"/>
</dbReference>
<dbReference type="PROSITE" id="PS50887">
    <property type="entry name" value="GGDEF"/>
    <property type="match status" value="1"/>
</dbReference>
<accession>A0A859CWH4</accession>
<comment type="cofactor">
    <cofactor evidence="1">
        <name>Mg(2+)</name>
        <dbReference type="ChEBI" id="CHEBI:18420"/>
    </cofactor>
</comment>
<keyword evidence="4" id="KW-0472">Membrane</keyword>
<dbReference type="InterPro" id="IPR000160">
    <property type="entry name" value="GGDEF_dom"/>
</dbReference>
<evidence type="ECO:0000256" key="2">
    <source>
        <dbReference type="ARBA" id="ARBA00012528"/>
    </source>
</evidence>
<dbReference type="PANTHER" id="PTHR45138:SF9">
    <property type="entry name" value="DIGUANYLATE CYCLASE DGCM-RELATED"/>
    <property type="match status" value="1"/>
</dbReference>
<dbReference type="SUPFAM" id="SSF103190">
    <property type="entry name" value="Sensory domain-like"/>
    <property type="match status" value="1"/>
</dbReference>
<dbReference type="InterPro" id="IPR029787">
    <property type="entry name" value="Nucleotide_cyclase"/>
</dbReference>
<dbReference type="NCBIfam" id="TIGR00254">
    <property type="entry name" value="GGDEF"/>
    <property type="match status" value="1"/>
</dbReference>
<name>A0A859CWH4_9GAMM</name>
<evidence type="ECO:0000259" key="5">
    <source>
        <dbReference type="PROSITE" id="PS50887"/>
    </source>
</evidence>
<gene>
    <name evidence="6" type="ORF">MP3633_2249</name>
</gene>
<dbReference type="EMBL" id="CP054301">
    <property type="protein sequence ID" value="QKK80976.1"/>
    <property type="molecule type" value="Genomic_DNA"/>
</dbReference>
<comment type="catalytic activity">
    <reaction evidence="3">
        <text>2 GTP = 3',3'-c-di-GMP + 2 diphosphate</text>
        <dbReference type="Rhea" id="RHEA:24898"/>
        <dbReference type="ChEBI" id="CHEBI:33019"/>
        <dbReference type="ChEBI" id="CHEBI:37565"/>
        <dbReference type="ChEBI" id="CHEBI:58805"/>
        <dbReference type="EC" id="2.7.7.65"/>
    </reaction>
</comment>
<evidence type="ECO:0000256" key="4">
    <source>
        <dbReference type="SAM" id="Phobius"/>
    </source>
</evidence>
<dbReference type="AlphaFoldDB" id="A0A859CWH4"/>
<dbReference type="Gene3D" id="3.30.450.20">
    <property type="entry name" value="PAS domain"/>
    <property type="match status" value="1"/>
</dbReference>
<keyword evidence="4" id="KW-1133">Transmembrane helix</keyword>